<dbReference type="EMBL" id="DVOT01000227">
    <property type="protein sequence ID" value="HIV28788.1"/>
    <property type="molecule type" value="Genomic_DNA"/>
</dbReference>
<evidence type="ECO:0000256" key="4">
    <source>
        <dbReference type="ARBA" id="ARBA00023125"/>
    </source>
</evidence>
<dbReference type="Gene3D" id="1.10.10.10">
    <property type="entry name" value="Winged helix-like DNA-binding domain superfamily/Winged helix DNA-binding domain"/>
    <property type="match status" value="1"/>
</dbReference>
<dbReference type="Pfam" id="PF04542">
    <property type="entry name" value="Sigma70_r2"/>
    <property type="match status" value="1"/>
</dbReference>
<keyword evidence="5" id="KW-0804">Transcription</keyword>
<dbReference type="PANTHER" id="PTHR43133:SF8">
    <property type="entry name" value="RNA POLYMERASE SIGMA FACTOR HI_1459-RELATED"/>
    <property type="match status" value="1"/>
</dbReference>
<dbReference type="PANTHER" id="PTHR43133">
    <property type="entry name" value="RNA POLYMERASE ECF-TYPE SIGMA FACTO"/>
    <property type="match status" value="1"/>
</dbReference>
<evidence type="ECO:0000256" key="3">
    <source>
        <dbReference type="ARBA" id="ARBA00023082"/>
    </source>
</evidence>
<dbReference type="InterPro" id="IPR014284">
    <property type="entry name" value="RNA_pol_sigma-70_dom"/>
</dbReference>
<dbReference type="InterPro" id="IPR039425">
    <property type="entry name" value="RNA_pol_sigma-70-like"/>
</dbReference>
<evidence type="ECO:0000259" key="6">
    <source>
        <dbReference type="Pfam" id="PF04542"/>
    </source>
</evidence>
<dbReference type="Pfam" id="PF08281">
    <property type="entry name" value="Sigma70_r4_2"/>
    <property type="match status" value="1"/>
</dbReference>
<evidence type="ECO:0000256" key="1">
    <source>
        <dbReference type="ARBA" id="ARBA00010641"/>
    </source>
</evidence>
<gene>
    <name evidence="8" type="ORF">IAA64_12570</name>
</gene>
<dbReference type="GO" id="GO:0006352">
    <property type="term" value="P:DNA-templated transcription initiation"/>
    <property type="evidence" value="ECO:0007669"/>
    <property type="project" value="InterPro"/>
</dbReference>
<keyword evidence="2" id="KW-0805">Transcription regulation</keyword>
<keyword evidence="4" id="KW-0238">DNA-binding</keyword>
<keyword evidence="3" id="KW-0731">Sigma factor</keyword>
<feature type="domain" description="RNA polymerase sigma factor 70 region 4 type 2" evidence="7">
    <location>
        <begin position="106"/>
        <end position="154"/>
    </location>
</feature>
<reference evidence="8" key="2">
    <citation type="journal article" date="2021" name="PeerJ">
        <title>Extensive microbial diversity within the chicken gut microbiome revealed by metagenomics and culture.</title>
        <authorList>
            <person name="Gilroy R."/>
            <person name="Ravi A."/>
            <person name="Getino M."/>
            <person name="Pursley I."/>
            <person name="Horton D.L."/>
            <person name="Alikhan N.F."/>
            <person name="Baker D."/>
            <person name="Gharbi K."/>
            <person name="Hall N."/>
            <person name="Watson M."/>
            <person name="Adriaenssens E.M."/>
            <person name="Foster-Nyarko E."/>
            <person name="Jarju S."/>
            <person name="Secka A."/>
            <person name="Antonio M."/>
            <person name="Oren A."/>
            <person name="Chaudhuri R.R."/>
            <person name="La Ragione R."/>
            <person name="Hildebrand F."/>
            <person name="Pallen M.J."/>
        </authorList>
    </citation>
    <scope>NUCLEOTIDE SEQUENCE</scope>
    <source>
        <strain evidence="8">CHK183-6373</strain>
    </source>
</reference>
<dbReference type="InterPro" id="IPR013324">
    <property type="entry name" value="RNA_pol_sigma_r3/r4-like"/>
</dbReference>
<dbReference type="InterPro" id="IPR007627">
    <property type="entry name" value="RNA_pol_sigma70_r2"/>
</dbReference>
<protein>
    <submittedName>
        <fullName evidence="8">Sigma-70 family RNA polymerase sigma factor</fullName>
    </submittedName>
</protein>
<dbReference type="Gene3D" id="1.10.1740.10">
    <property type="match status" value="1"/>
</dbReference>
<evidence type="ECO:0000259" key="7">
    <source>
        <dbReference type="Pfam" id="PF08281"/>
    </source>
</evidence>
<accession>A0A9D1P919</accession>
<dbReference type="GO" id="GO:0016987">
    <property type="term" value="F:sigma factor activity"/>
    <property type="evidence" value="ECO:0007669"/>
    <property type="project" value="UniProtKB-KW"/>
</dbReference>
<feature type="domain" description="RNA polymerase sigma-70 region 2" evidence="6">
    <location>
        <begin position="16"/>
        <end position="82"/>
    </location>
</feature>
<dbReference type="SUPFAM" id="SSF88659">
    <property type="entry name" value="Sigma3 and sigma4 domains of RNA polymerase sigma factors"/>
    <property type="match status" value="1"/>
</dbReference>
<name>A0A9D1P919_9FIRM</name>
<dbReference type="InterPro" id="IPR036388">
    <property type="entry name" value="WH-like_DNA-bd_sf"/>
</dbReference>
<dbReference type="SUPFAM" id="SSF88946">
    <property type="entry name" value="Sigma2 domain of RNA polymerase sigma factors"/>
    <property type="match status" value="1"/>
</dbReference>
<dbReference type="Proteomes" id="UP000886884">
    <property type="component" value="Unassembled WGS sequence"/>
</dbReference>
<evidence type="ECO:0000313" key="8">
    <source>
        <dbReference type="EMBL" id="HIV28788.1"/>
    </source>
</evidence>
<sequence length="169" mass="19461">MGAFSAETEAFLRQAMERHSAMVYRLAYARTRNAADAQDVYQEAFLRLALCKREFADDEHVKAWLIRTTAHLSVHVVASAWRRRVTLVEYLPRGRESAPEEPSFVLHALRQLPPGDRTVLHLYYFEGMRAEDMARVLGKSAPGVRMRLTRARRRFKALLMEGGILDEED</sequence>
<comment type="caution">
    <text evidence="8">The sequence shown here is derived from an EMBL/GenBank/DDBJ whole genome shotgun (WGS) entry which is preliminary data.</text>
</comment>
<dbReference type="InterPro" id="IPR013249">
    <property type="entry name" value="RNA_pol_sigma70_r4_t2"/>
</dbReference>
<dbReference type="AlphaFoldDB" id="A0A9D1P919"/>
<dbReference type="InterPro" id="IPR013325">
    <property type="entry name" value="RNA_pol_sigma_r2"/>
</dbReference>
<dbReference type="NCBIfam" id="TIGR02937">
    <property type="entry name" value="sigma70-ECF"/>
    <property type="match status" value="1"/>
</dbReference>
<evidence type="ECO:0000313" key="9">
    <source>
        <dbReference type="Proteomes" id="UP000886884"/>
    </source>
</evidence>
<proteinExistence type="inferred from homology"/>
<comment type="similarity">
    <text evidence="1">Belongs to the sigma-70 factor family. ECF subfamily.</text>
</comment>
<dbReference type="GO" id="GO:0003677">
    <property type="term" value="F:DNA binding"/>
    <property type="evidence" value="ECO:0007669"/>
    <property type="project" value="UniProtKB-KW"/>
</dbReference>
<reference evidence="8" key="1">
    <citation type="submission" date="2020-10" db="EMBL/GenBank/DDBJ databases">
        <authorList>
            <person name="Gilroy R."/>
        </authorList>
    </citation>
    <scope>NUCLEOTIDE SEQUENCE</scope>
    <source>
        <strain evidence="8">CHK183-6373</strain>
    </source>
</reference>
<organism evidence="8 9">
    <name type="scientific">Candidatus Ornithocaccomicrobium faecavium</name>
    <dbReference type="NCBI Taxonomy" id="2840890"/>
    <lineage>
        <taxon>Bacteria</taxon>
        <taxon>Bacillati</taxon>
        <taxon>Bacillota</taxon>
        <taxon>Clostridia</taxon>
        <taxon>Candidatus Ornithocaccomicrobium</taxon>
    </lineage>
</organism>
<evidence type="ECO:0000256" key="5">
    <source>
        <dbReference type="ARBA" id="ARBA00023163"/>
    </source>
</evidence>
<evidence type="ECO:0000256" key="2">
    <source>
        <dbReference type="ARBA" id="ARBA00023015"/>
    </source>
</evidence>